<name>A0A8I0DS57_9FIRM</name>
<keyword evidence="3" id="KW-0378">Hydrolase</keyword>
<dbReference type="AlphaFoldDB" id="A0A8I0DS57"/>
<dbReference type="GO" id="GO:0046872">
    <property type="term" value="F:metal ion binding"/>
    <property type="evidence" value="ECO:0007669"/>
    <property type="project" value="UniProtKB-KW"/>
</dbReference>
<keyword evidence="4" id="KW-0862">Zinc</keyword>
<dbReference type="PANTHER" id="PTHR37326">
    <property type="entry name" value="BLL3975 PROTEIN"/>
    <property type="match status" value="1"/>
</dbReference>
<sequence>MRKEIIYTMNTAYRGEYSIKGFSFGTGEKAACIMGAMRGNEFQQLYICSLLSKKLSELETRGAIVSGKQILLIPSLNYSSFNVGKKYWISDNSDVNRAFPGNPEGQATSRIAAAVMDHVKDYAYGIQFASFYMDGEFIPHVRMMETGKQSTSLANLFGLPYVLTAEPRAYDKATLNYNWQIGGTEAFSVYSGVTEKIDGESAAHAVSAVLRFLTRMGIIRYNCHAGYISTVLDEEELLSVKSDKSGGFLKRFVSPGDEVVRGNVIANVINPMTGEIAADIYAPTDGIIFYAQNAPMIYQNSVVFKLIRRLHN</sequence>
<keyword evidence="7" id="KW-1185">Reference proteome</keyword>
<evidence type="ECO:0000256" key="3">
    <source>
        <dbReference type="ARBA" id="ARBA00022801"/>
    </source>
</evidence>
<dbReference type="CDD" id="cd06253">
    <property type="entry name" value="M14_ASTE_ASPA-like"/>
    <property type="match status" value="1"/>
</dbReference>
<dbReference type="InterPro" id="IPR053138">
    <property type="entry name" value="N-alpha-Ac-DABA_deacetylase"/>
</dbReference>
<proteinExistence type="predicted"/>
<accession>A0A8I0DS57</accession>
<dbReference type="Pfam" id="PF24827">
    <property type="entry name" value="AstE_AspA_cat"/>
    <property type="match status" value="1"/>
</dbReference>
<feature type="domain" description="Succinylglutamate desuccinylase/Aspartoacylase catalytic" evidence="5">
    <location>
        <begin position="30"/>
        <end position="119"/>
    </location>
</feature>
<evidence type="ECO:0000256" key="4">
    <source>
        <dbReference type="ARBA" id="ARBA00022833"/>
    </source>
</evidence>
<evidence type="ECO:0000313" key="6">
    <source>
        <dbReference type="EMBL" id="MBC5662783.1"/>
    </source>
</evidence>
<protein>
    <submittedName>
        <fullName evidence="6">Succinylglutamate desuccinylase/aspartoacylase family protein</fullName>
    </submittedName>
</protein>
<evidence type="ECO:0000256" key="2">
    <source>
        <dbReference type="ARBA" id="ARBA00022723"/>
    </source>
</evidence>
<reference evidence="6 7" key="1">
    <citation type="submission" date="2020-08" db="EMBL/GenBank/DDBJ databases">
        <title>Genome public.</title>
        <authorList>
            <person name="Liu C."/>
            <person name="Sun Q."/>
        </authorList>
    </citation>
    <scope>NUCLEOTIDE SEQUENCE [LARGE SCALE GENOMIC DNA]</scope>
    <source>
        <strain evidence="6 7">NSJ-10</strain>
    </source>
</reference>
<dbReference type="GO" id="GO:0016788">
    <property type="term" value="F:hydrolase activity, acting on ester bonds"/>
    <property type="evidence" value="ECO:0007669"/>
    <property type="project" value="InterPro"/>
</dbReference>
<evidence type="ECO:0000256" key="1">
    <source>
        <dbReference type="ARBA" id="ARBA00001947"/>
    </source>
</evidence>
<evidence type="ECO:0000313" key="7">
    <source>
        <dbReference type="Proteomes" id="UP000615234"/>
    </source>
</evidence>
<dbReference type="EMBL" id="JACOOX010000004">
    <property type="protein sequence ID" value="MBC5662783.1"/>
    <property type="molecule type" value="Genomic_DNA"/>
</dbReference>
<dbReference type="PANTHER" id="PTHR37326:SF1">
    <property type="entry name" value="BLL3975 PROTEIN"/>
    <property type="match status" value="1"/>
</dbReference>
<dbReference type="SUPFAM" id="SSF53187">
    <property type="entry name" value="Zn-dependent exopeptidases"/>
    <property type="match status" value="1"/>
</dbReference>
<keyword evidence="2" id="KW-0479">Metal-binding</keyword>
<comment type="caution">
    <text evidence="6">The sequence shown here is derived from an EMBL/GenBank/DDBJ whole genome shotgun (WGS) entry which is preliminary data.</text>
</comment>
<comment type="cofactor">
    <cofactor evidence="1">
        <name>Zn(2+)</name>
        <dbReference type="ChEBI" id="CHEBI:29105"/>
    </cofactor>
</comment>
<dbReference type="RefSeq" id="WP_117821904.1">
    <property type="nucleotide sequence ID" value="NZ_JACOOX010000004.1"/>
</dbReference>
<gene>
    <name evidence="6" type="ORF">H8S09_07750</name>
</gene>
<dbReference type="InterPro" id="IPR055438">
    <property type="entry name" value="AstE_AspA_cat"/>
</dbReference>
<organism evidence="6 7">
    <name type="scientific">Coprococcus hominis</name>
    <name type="common">ex Liu et al. 2022</name>
    <dbReference type="NCBI Taxonomy" id="2763039"/>
    <lineage>
        <taxon>Bacteria</taxon>
        <taxon>Bacillati</taxon>
        <taxon>Bacillota</taxon>
        <taxon>Clostridia</taxon>
        <taxon>Lachnospirales</taxon>
        <taxon>Lachnospiraceae</taxon>
        <taxon>Coprococcus</taxon>
    </lineage>
</organism>
<dbReference type="Gene3D" id="3.40.630.10">
    <property type="entry name" value="Zn peptidases"/>
    <property type="match status" value="1"/>
</dbReference>
<evidence type="ECO:0000259" key="5">
    <source>
        <dbReference type="Pfam" id="PF24827"/>
    </source>
</evidence>
<dbReference type="Proteomes" id="UP000615234">
    <property type="component" value="Unassembled WGS sequence"/>
</dbReference>